<dbReference type="AlphaFoldDB" id="A0A1F4VCH5"/>
<feature type="transmembrane region" description="Helical" evidence="3">
    <location>
        <begin position="9"/>
        <end position="29"/>
    </location>
</feature>
<reference evidence="5 6" key="1">
    <citation type="journal article" date="2016" name="Nat. Commun.">
        <title>Thousands of microbial genomes shed light on interconnected biogeochemical processes in an aquifer system.</title>
        <authorList>
            <person name="Anantharaman K."/>
            <person name="Brown C.T."/>
            <person name="Hug L.A."/>
            <person name="Sharon I."/>
            <person name="Castelle C.J."/>
            <person name="Probst A.J."/>
            <person name="Thomas B.C."/>
            <person name="Singh A."/>
            <person name="Wilkins M.J."/>
            <person name="Karaoz U."/>
            <person name="Brodie E.L."/>
            <person name="Williams K.H."/>
            <person name="Hubbard S.S."/>
            <person name="Banfield J.F."/>
        </authorList>
    </citation>
    <scope>NUCLEOTIDE SEQUENCE [LARGE SCALE GENOMIC DNA]</scope>
</reference>
<dbReference type="PROSITE" id="PS51910">
    <property type="entry name" value="GH18_2"/>
    <property type="match status" value="1"/>
</dbReference>
<dbReference type="InterPro" id="IPR051887">
    <property type="entry name" value="GH18_Domain-Containing"/>
</dbReference>
<dbReference type="EMBL" id="MEVI01000003">
    <property type="protein sequence ID" value="OGC54905.1"/>
    <property type="molecule type" value="Genomic_DNA"/>
</dbReference>
<organism evidence="5 6">
    <name type="scientific">candidate division WWE3 bacterium RIFCSPLOWO2_01_FULL_41_18</name>
    <dbReference type="NCBI Taxonomy" id="1802625"/>
    <lineage>
        <taxon>Bacteria</taxon>
        <taxon>Katanobacteria</taxon>
    </lineage>
</organism>
<accession>A0A1F4VCH5</accession>
<dbReference type="Gene3D" id="3.10.50.10">
    <property type="match status" value="1"/>
</dbReference>
<evidence type="ECO:0000313" key="5">
    <source>
        <dbReference type="EMBL" id="OGC54905.1"/>
    </source>
</evidence>
<protein>
    <recommendedName>
        <fullName evidence="4">GH18 domain-containing protein</fullName>
    </recommendedName>
</protein>
<dbReference type="PANTHER" id="PTHR46290">
    <property type="entry name" value="DI-N-ACETYLCHITOBIASE"/>
    <property type="match status" value="1"/>
</dbReference>
<name>A0A1F4VCH5_UNCKA</name>
<gene>
    <name evidence="5" type="ORF">A3A78_02900</name>
</gene>
<comment type="caution">
    <text evidence="5">The sequence shown here is derived from an EMBL/GenBank/DDBJ whole genome shotgun (WGS) entry which is preliminary data.</text>
</comment>
<dbReference type="SMART" id="SM00636">
    <property type="entry name" value="Glyco_18"/>
    <property type="match status" value="1"/>
</dbReference>
<dbReference type="Pfam" id="PF00704">
    <property type="entry name" value="Glyco_hydro_18"/>
    <property type="match status" value="1"/>
</dbReference>
<feature type="domain" description="GH18" evidence="4">
    <location>
        <begin position="57"/>
        <end position="407"/>
    </location>
</feature>
<dbReference type="GO" id="GO:0016798">
    <property type="term" value="F:hydrolase activity, acting on glycosyl bonds"/>
    <property type="evidence" value="ECO:0007669"/>
    <property type="project" value="UniProtKB-KW"/>
</dbReference>
<dbReference type="InterPro" id="IPR017853">
    <property type="entry name" value="GH"/>
</dbReference>
<keyword evidence="1" id="KW-0378">Hydrolase</keyword>
<keyword evidence="3" id="KW-0812">Transmembrane</keyword>
<dbReference type="SUPFAM" id="SSF51445">
    <property type="entry name" value="(Trans)glycosidases"/>
    <property type="match status" value="1"/>
</dbReference>
<evidence type="ECO:0000313" key="6">
    <source>
        <dbReference type="Proteomes" id="UP000176504"/>
    </source>
</evidence>
<evidence type="ECO:0000259" key="4">
    <source>
        <dbReference type="PROSITE" id="PS51910"/>
    </source>
</evidence>
<dbReference type="InterPro" id="IPR011583">
    <property type="entry name" value="Chitinase_II/V-like_cat"/>
</dbReference>
<sequence>MKKFFTPRVIILHIATINLLLLALVFIILRKTDVVFFSPIGETIQVINSLFSKPPKRVVYGYLPYWMLNNSKYIEYDKLTDIAYFSLKVDENGNFVEKDAEGNVEDGFKNWKESEKLKKVIEYSKLWKIRFSLTITGENDESIDAFLSCRKCWDALLANVKQELDAKSIKDLNIDFEHADETTEEVSDAYALFVKFMNDSLDETFQDSRVVVASFADSYKRKRVTNPTKLAEASDALFVMAYDFHQPTSENAGPVAPINGSPEKYDYDVSNAIKDYKKYVSEHKLILGVPYYGYNFLIEKPEPDSKRVIGNPSNGYSISQYYAMIKDNKNIPLEKAVWDPTSETPYLIYNSQENGALRVLHFENEESLKKKYDIVLDENLLGVGLWALGYDGDYEEFWDALSDKFKN</sequence>
<dbReference type="Proteomes" id="UP000176504">
    <property type="component" value="Unassembled WGS sequence"/>
</dbReference>
<evidence type="ECO:0000256" key="2">
    <source>
        <dbReference type="ARBA" id="ARBA00023295"/>
    </source>
</evidence>
<keyword evidence="3" id="KW-1133">Transmembrane helix</keyword>
<keyword evidence="2" id="KW-0326">Glycosidase</keyword>
<dbReference type="Gene3D" id="3.20.20.80">
    <property type="entry name" value="Glycosidases"/>
    <property type="match status" value="1"/>
</dbReference>
<keyword evidence="3" id="KW-0472">Membrane</keyword>
<dbReference type="PANTHER" id="PTHR46290:SF1">
    <property type="entry name" value="DI-N-ACETYLCHITOBIASE"/>
    <property type="match status" value="1"/>
</dbReference>
<dbReference type="GO" id="GO:0009313">
    <property type="term" value="P:oligosaccharide catabolic process"/>
    <property type="evidence" value="ECO:0007669"/>
    <property type="project" value="TreeGrafter"/>
</dbReference>
<evidence type="ECO:0000256" key="1">
    <source>
        <dbReference type="ARBA" id="ARBA00022801"/>
    </source>
</evidence>
<proteinExistence type="predicted"/>
<evidence type="ECO:0000256" key="3">
    <source>
        <dbReference type="SAM" id="Phobius"/>
    </source>
</evidence>
<dbReference type="InterPro" id="IPR029070">
    <property type="entry name" value="Chitinase_insertion_sf"/>
</dbReference>
<dbReference type="GO" id="GO:0008061">
    <property type="term" value="F:chitin binding"/>
    <property type="evidence" value="ECO:0007669"/>
    <property type="project" value="InterPro"/>
</dbReference>
<dbReference type="InterPro" id="IPR001223">
    <property type="entry name" value="Glyco_hydro18_cat"/>
</dbReference>